<protein>
    <submittedName>
        <fullName evidence="1">Uncharacterized protein</fullName>
    </submittedName>
</protein>
<reference evidence="1" key="1">
    <citation type="submission" date="2011-11" db="EMBL/GenBank/DDBJ databases">
        <title>Improved High-Quality Draft sequence of Desulfovibrio sp. U5L.</title>
        <authorList>
            <consortium name="US DOE Joint Genome Institute"/>
            <person name="Lucas S."/>
            <person name="Han J."/>
            <person name="Lapidus A."/>
            <person name="Cheng J.-F."/>
            <person name="Goodwin L."/>
            <person name="Pitluck S."/>
            <person name="Peters L."/>
            <person name="Ovchinnikova G."/>
            <person name="Held B."/>
            <person name="Detter J.C."/>
            <person name="Han C."/>
            <person name="Tapia R."/>
            <person name="Land M."/>
            <person name="Hauser L."/>
            <person name="Kyrpides N."/>
            <person name="Ivanova N."/>
            <person name="Pagani I."/>
            <person name="Gabster J."/>
            <person name="Walker C."/>
            <person name="Stolyar S."/>
            <person name="Stahl D."/>
            <person name="Arkin A."/>
            <person name="Dehal P."/>
            <person name="Hazen T."/>
            <person name="Woyke T."/>
        </authorList>
    </citation>
    <scope>NUCLEOTIDE SEQUENCE [LARGE SCALE GENOMIC DNA]</scope>
    <source>
        <strain evidence="1">U5L</strain>
    </source>
</reference>
<dbReference type="GO" id="GO:0016788">
    <property type="term" value="F:hydrolase activity, acting on ester bonds"/>
    <property type="evidence" value="ECO:0007669"/>
    <property type="project" value="UniProtKB-ARBA"/>
</dbReference>
<dbReference type="SUPFAM" id="SSF52266">
    <property type="entry name" value="SGNH hydrolase"/>
    <property type="match status" value="1"/>
</dbReference>
<sequence length="370" mass="40185">MKKFLRRHGPALFVLAGMALGAWGVAAQYARLRHGYGQAVIAGATAPAAGLPTARALEAFHNAVALDFRNALGQGAVDVVFFNDSVMGGHTDDEPRTTIAALLADRLQWKITPVSGAGYTAVLFREYAGLVALAAKKPRLAIVSINLRGFSDGWFFTPDYMYAATAAYLRLLARPPAWKDVPAWLASREKDPAVYWSAGLRDAAPGDYADLFSRLNRRRDALLAANPPGLMNPQDRDRRRHFIENYLTLVSRDHPMLGFLADTATRFLRSGTPVLFYVTPIDMADGTRLVGPAFAETVRANVATIRAALAEAGAPCLDMAALLPTDRFVDREYACEHLNLAGREQVAATLAAALREPDLAPRATASHDRK</sequence>
<dbReference type="EMBL" id="JH600068">
    <property type="protein sequence ID" value="EIG54007.1"/>
    <property type="molecule type" value="Genomic_DNA"/>
</dbReference>
<dbReference type="HOGENOM" id="CLU_731006_0_0_7"/>
<proteinExistence type="predicted"/>
<dbReference type="Gene3D" id="3.40.50.1110">
    <property type="entry name" value="SGNH hydrolase"/>
    <property type="match status" value="1"/>
</dbReference>
<dbReference type="AlphaFoldDB" id="I2Q2K1"/>
<evidence type="ECO:0000313" key="1">
    <source>
        <dbReference type="EMBL" id="EIG54007.1"/>
    </source>
</evidence>
<accession>I2Q2K1</accession>
<organism evidence="1">
    <name type="scientific">Desulfovibrio sp. U5L</name>
    <dbReference type="NCBI Taxonomy" id="596152"/>
    <lineage>
        <taxon>Bacteria</taxon>
        <taxon>Pseudomonadati</taxon>
        <taxon>Thermodesulfobacteriota</taxon>
        <taxon>Desulfovibrionia</taxon>
        <taxon>Desulfovibrionales</taxon>
        <taxon>Desulfovibrionaceae</taxon>
        <taxon>Desulfovibrio</taxon>
    </lineage>
</organism>
<name>I2Q2K1_9BACT</name>
<dbReference type="OrthoDB" id="5444511at2"/>
<dbReference type="InterPro" id="IPR036514">
    <property type="entry name" value="SGNH_hydro_sf"/>
</dbReference>
<dbReference type="eggNOG" id="ENOG502ZSYX">
    <property type="taxonomic scope" value="Bacteria"/>
</dbReference>
<gene>
    <name evidence="1" type="ORF">DesU5LDRAFT_2341</name>
</gene>